<evidence type="ECO:0000259" key="3">
    <source>
        <dbReference type="Pfam" id="PF09794"/>
    </source>
</evidence>
<dbReference type="InterPro" id="IPR003409">
    <property type="entry name" value="MORN"/>
</dbReference>
<dbReference type="AlphaFoldDB" id="A0A8J2SZE6"/>
<evidence type="ECO:0000313" key="4">
    <source>
        <dbReference type="EMBL" id="CAH0376469.1"/>
    </source>
</evidence>
<dbReference type="Pfam" id="PF02493">
    <property type="entry name" value="MORN"/>
    <property type="match status" value="17"/>
</dbReference>
<reference evidence="4" key="1">
    <citation type="submission" date="2021-11" db="EMBL/GenBank/DDBJ databases">
        <authorList>
            <consortium name="Genoscope - CEA"/>
            <person name="William W."/>
        </authorList>
    </citation>
    <scope>NUCLEOTIDE SEQUENCE</scope>
</reference>
<evidence type="ECO:0000256" key="2">
    <source>
        <dbReference type="SAM" id="MobiDB-lite"/>
    </source>
</evidence>
<evidence type="ECO:0000256" key="1">
    <source>
        <dbReference type="ARBA" id="ARBA00022737"/>
    </source>
</evidence>
<accession>A0A8J2SZE6</accession>
<dbReference type="SUPFAM" id="SSF82185">
    <property type="entry name" value="Histone H3 K4-specific methyltransferase SET7/9 N-terminal domain"/>
    <property type="match status" value="5"/>
</dbReference>
<protein>
    <recommendedName>
        <fullName evidence="3">AVL9/DENND6 domain-containing protein</fullName>
    </recommendedName>
</protein>
<feature type="region of interest" description="Disordered" evidence="2">
    <location>
        <begin position="663"/>
        <end position="737"/>
    </location>
</feature>
<dbReference type="FunFam" id="2.20.110.10:FF:000002">
    <property type="entry name" value="Phosphatidylinositol 4-phosphate 5-kinase 8"/>
    <property type="match status" value="1"/>
</dbReference>
<proteinExistence type="predicted"/>
<dbReference type="PANTHER" id="PTHR43215:SF14">
    <property type="entry name" value="RADIAL SPOKE HEAD 1 HOMOLOG"/>
    <property type="match status" value="1"/>
</dbReference>
<feature type="compositionally biased region" description="Polar residues" evidence="2">
    <location>
        <begin position="665"/>
        <end position="678"/>
    </location>
</feature>
<dbReference type="Gene3D" id="2.20.110.10">
    <property type="entry name" value="Histone H3 K4-specific methyltransferase SET7/9 N-terminal domain"/>
    <property type="match status" value="7"/>
</dbReference>
<dbReference type="Proteomes" id="UP000789595">
    <property type="component" value="Unassembled WGS sequence"/>
</dbReference>
<organism evidence="4 5">
    <name type="scientific">Pelagomonas calceolata</name>
    <dbReference type="NCBI Taxonomy" id="35677"/>
    <lineage>
        <taxon>Eukaryota</taxon>
        <taxon>Sar</taxon>
        <taxon>Stramenopiles</taxon>
        <taxon>Ochrophyta</taxon>
        <taxon>Pelagophyceae</taxon>
        <taxon>Pelagomonadales</taxon>
        <taxon>Pelagomonadaceae</taxon>
        <taxon>Pelagomonas</taxon>
    </lineage>
</organism>
<dbReference type="EMBL" id="CAKKNE010000005">
    <property type="protein sequence ID" value="CAH0376469.1"/>
    <property type="molecule type" value="Genomic_DNA"/>
</dbReference>
<dbReference type="SMART" id="SM00698">
    <property type="entry name" value="MORN"/>
    <property type="match status" value="17"/>
</dbReference>
<feature type="compositionally biased region" description="Acidic residues" evidence="2">
    <location>
        <begin position="681"/>
        <end position="697"/>
    </location>
</feature>
<name>A0A8J2SZE6_9STRA</name>
<dbReference type="InterPro" id="IPR018307">
    <property type="entry name" value="ABL9/DENND6_dom"/>
</dbReference>
<comment type="caution">
    <text evidence="4">The sequence shown here is derived from an EMBL/GenBank/DDBJ whole genome shotgun (WGS) entry which is preliminary data.</text>
</comment>
<dbReference type="Pfam" id="PF09794">
    <property type="entry name" value="Avl9"/>
    <property type="match status" value="1"/>
</dbReference>
<feature type="domain" description="AVL9/DENND6" evidence="3">
    <location>
        <begin position="7"/>
        <end position="351"/>
    </location>
</feature>
<keyword evidence="1" id="KW-0677">Repeat</keyword>
<dbReference type="OrthoDB" id="203073at2759"/>
<keyword evidence="5" id="KW-1185">Reference proteome</keyword>
<gene>
    <name evidence="4" type="ORF">PECAL_5P10600</name>
</gene>
<sequence length="1039" mass="111354">MVDNCWVCTVEMHARRGAEITWIYPEEDASATRRAVFEAELPFACLGEASSSRARDVRDAAATRFVVASGERRYFGCSASRTDCGDGAERGARQRAVAIVAATPVFDLLAEKVLVLASLPPDDDDTRASLRAAQASVAKEACGSRYDDFAAACPCRAVVKRLGAKAVADTTLAAALAAKVVIYGASPAKASECCLALAALQPGLVSLGLTRSLEDVNPRLHVHAFRWRARGFPLLDYAAWPVQPLATVATVDRYAPEGALDGASDRGYCVATTNAMVAKRLARHADVIVDVDAGTVERRTPLAKAAAAAAASGAVAAVLKTHAAAPLYSIAYKGGDAWTRRCVEDALHAALADAAPPPKTSLLSRLRGSTTTWGDLARAAPHFQRWRRRAHAAAEEPAAEAPVFTETYEGERDEFGRRRGRGRCVAPDYTYDGEWAEDAAHGRGALTTSTFSYEGTFRDGAFHGRGRWRKADGSRSYEGEFESGEFHGAGKLERRADGDDAGAWTSYVGEWRRGKRHGTGTCVYADGSTYSGEWRDGEAHGEGVRTRDGAVYRGQFVGGLRHGAGVLTTGEGDVYDGVFREDAMAPDAAFTVTYADGRRYGGRVKDGVPSGSHGMMKYADGSFYEGDFSDGLRSGKGTLFEGPDLAPRTGDWRCDVLVQLRRPSDSGSSIAPSLSNWRSLDDDDDAFASASSEEDEPVAMPPTPPTRRVSGTFDEREGASSALAPSPPRAHEVSRPPRRGVARVRYTNGDVFEGAFARGLRDGRGVFEEALTGHRYEGDWVRGERDGEGEFVSGDGAFRYSGTWRKGRRAGRGRAEIHGSTYEGEWKNDAFHGTGVLVDTAGNQYEGEFQQGRKHGSGTQTYADGSKYSGEWRDGVRHGTGHLVARDGSTYSGQWRDGVPSGEGTRVAATGATHRGVFADGKPHGWGVATEDGVEREGEWDRGAALEDCDWTLKYDDGRRYAGLLKGGVPHGEGVMKWASGESYAGAFVEGKRAGRGIAVFADGSVYDGLWRHDHPALVGQGKLTRADGSVVFAEPSLP</sequence>
<evidence type="ECO:0000313" key="5">
    <source>
        <dbReference type="Proteomes" id="UP000789595"/>
    </source>
</evidence>
<dbReference type="PANTHER" id="PTHR43215">
    <property type="entry name" value="RADIAL SPOKE HEAD 1 HOMOLOG"/>
    <property type="match status" value="1"/>
</dbReference>